<dbReference type="Gene3D" id="2.60.40.1120">
    <property type="entry name" value="Carboxypeptidase-like, regulatory domain"/>
    <property type="match status" value="1"/>
</dbReference>
<evidence type="ECO:0000259" key="9">
    <source>
        <dbReference type="Pfam" id="PF00593"/>
    </source>
</evidence>
<dbReference type="GO" id="GO:0009279">
    <property type="term" value="C:cell outer membrane"/>
    <property type="evidence" value="ECO:0007669"/>
    <property type="project" value="UniProtKB-SubCell"/>
</dbReference>
<keyword evidence="2" id="KW-0813">Transport</keyword>
<dbReference type="Pfam" id="PF00593">
    <property type="entry name" value="TonB_dep_Rec_b-barrel"/>
    <property type="match status" value="1"/>
</dbReference>
<dbReference type="InterPro" id="IPR012910">
    <property type="entry name" value="Plug_dom"/>
</dbReference>
<proteinExistence type="predicted"/>
<dbReference type="AlphaFoldDB" id="A0A644US80"/>
<evidence type="ECO:0000256" key="3">
    <source>
        <dbReference type="ARBA" id="ARBA00022692"/>
    </source>
</evidence>
<feature type="domain" description="TonB-dependent receptor plug" evidence="10">
    <location>
        <begin position="146"/>
        <end position="222"/>
    </location>
</feature>
<accession>A0A644US80</accession>
<dbReference type="PANTHER" id="PTHR30069">
    <property type="entry name" value="TONB-DEPENDENT OUTER MEMBRANE RECEPTOR"/>
    <property type="match status" value="1"/>
</dbReference>
<dbReference type="SUPFAM" id="SSF49464">
    <property type="entry name" value="Carboxypeptidase regulatory domain-like"/>
    <property type="match status" value="1"/>
</dbReference>
<name>A0A644US80_9ZZZZ</name>
<keyword evidence="7" id="KW-0675">Receptor</keyword>
<dbReference type="GO" id="GO:0044718">
    <property type="term" value="P:siderophore transmembrane transport"/>
    <property type="evidence" value="ECO:0007669"/>
    <property type="project" value="TreeGrafter"/>
</dbReference>
<evidence type="ECO:0000256" key="8">
    <source>
        <dbReference type="ARBA" id="ARBA00023237"/>
    </source>
</evidence>
<dbReference type="InterPro" id="IPR037066">
    <property type="entry name" value="Plug_dom_sf"/>
</dbReference>
<dbReference type="InterPro" id="IPR008969">
    <property type="entry name" value="CarboxyPept-like_regulatory"/>
</dbReference>
<dbReference type="PANTHER" id="PTHR30069:SF29">
    <property type="entry name" value="HEMOGLOBIN AND HEMOGLOBIN-HAPTOGLOBIN-BINDING PROTEIN 1-RELATED"/>
    <property type="match status" value="1"/>
</dbReference>
<dbReference type="InterPro" id="IPR000531">
    <property type="entry name" value="Beta-barrel_TonB"/>
</dbReference>
<dbReference type="InterPro" id="IPR039426">
    <property type="entry name" value="TonB-dep_rcpt-like"/>
</dbReference>
<keyword evidence="3" id="KW-0812">Transmembrane</keyword>
<keyword evidence="6" id="KW-0472">Membrane</keyword>
<organism evidence="11">
    <name type="scientific">bioreactor metagenome</name>
    <dbReference type="NCBI Taxonomy" id="1076179"/>
    <lineage>
        <taxon>unclassified sequences</taxon>
        <taxon>metagenomes</taxon>
        <taxon>ecological metagenomes</taxon>
    </lineage>
</organism>
<protein>
    <recommendedName>
        <fullName evidence="12">TonB-dependent receptor plug domain-containing protein</fullName>
    </recommendedName>
</protein>
<dbReference type="GO" id="GO:0015344">
    <property type="term" value="F:siderophore uptake transmembrane transporter activity"/>
    <property type="evidence" value="ECO:0007669"/>
    <property type="project" value="TreeGrafter"/>
</dbReference>
<dbReference type="EMBL" id="VSSQ01000156">
    <property type="protein sequence ID" value="MPL81909.1"/>
    <property type="molecule type" value="Genomic_DNA"/>
</dbReference>
<keyword evidence="4" id="KW-0732">Signal</keyword>
<gene>
    <name evidence="11" type="ORF">SDC9_27842</name>
</gene>
<evidence type="ECO:0000256" key="7">
    <source>
        <dbReference type="ARBA" id="ARBA00023170"/>
    </source>
</evidence>
<evidence type="ECO:0000256" key="1">
    <source>
        <dbReference type="ARBA" id="ARBA00004571"/>
    </source>
</evidence>
<dbReference type="Gene3D" id="2.170.130.10">
    <property type="entry name" value="TonB-dependent receptor, plug domain"/>
    <property type="match status" value="1"/>
</dbReference>
<evidence type="ECO:0000256" key="6">
    <source>
        <dbReference type="ARBA" id="ARBA00023136"/>
    </source>
</evidence>
<evidence type="ECO:0000313" key="11">
    <source>
        <dbReference type="EMBL" id="MPL81909.1"/>
    </source>
</evidence>
<evidence type="ECO:0000259" key="10">
    <source>
        <dbReference type="Pfam" id="PF07715"/>
    </source>
</evidence>
<dbReference type="Gene3D" id="2.40.170.20">
    <property type="entry name" value="TonB-dependent receptor, beta-barrel domain"/>
    <property type="match status" value="1"/>
</dbReference>
<dbReference type="PROSITE" id="PS52016">
    <property type="entry name" value="TONB_DEPENDENT_REC_3"/>
    <property type="match status" value="1"/>
</dbReference>
<keyword evidence="8" id="KW-0998">Cell outer membrane</keyword>
<sequence>MIIKLVILTCLLMCGIFSLAQNESFKYALQGRITDRSSGESLSRASIYIVEQKIGTVADDEGNYSLFIKEPGIYTVQISHIGFENRTLRVPVSGSHTLDIDLNSNAFLKEIIVTGKNSSDNIARPNLGVERLSISQIRKLPSFMGEVDLMKAIQLLPGVHAGNEGSTGFSVRGGNPDQNLVLLDNTTVYNASHLMGFFSIFNNDVISDLELYKGDIPVKYGGRLSSLLDIRTIDRMPERLTATGGIGLISSRLVLQGPIGEKTSWLIGGRRSYADMMIKLSGDKSLEELVLYFYDLNAKISHRLSSRDFLSFNAYYGRDNFGVDVFGVNYGNTAASLTLTHTFSDKLYGKYSVNFSNYNYGVLTDIEGARIQWNASLHDLMLRTDYSHYINKYLDFSYGLTATFHRFVPGNVETPDYGKYTIPRNLAMEHAVYWSNQQELSDKLVLRYGLRWTMFHNIGEATVYRYNENDVVADSVTYKSGQIYNSFNAIEPRVGLIYKFSQSSSFKANYARNVQFIQLANSSSSGSPLDIWFFSSPNVKPQQVDMVSAGYFQNLMNNTLEASLEVYYKQMNNVIDFKDHADLILNKLLEKELRIGKGKAYGIELMVKKNSGRINGFVNYTYSHAERTIPGINDGKTYLSPYDKPHNLKIALNYELSDKFSLSATWIYTTGSPITYPTGRFGIKNEYFPIYSGRNDSRRPDYHRLDLSFNYKPNPKSAKRWKSEWNISIYNAYDRNNPYMITYGYDHKSGIPYAESTYLFGVLPSITYNFKF</sequence>
<reference evidence="11" key="1">
    <citation type="submission" date="2019-08" db="EMBL/GenBank/DDBJ databases">
        <authorList>
            <person name="Kucharzyk K."/>
            <person name="Murdoch R.W."/>
            <person name="Higgins S."/>
            <person name="Loffler F."/>
        </authorList>
    </citation>
    <scope>NUCLEOTIDE SEQUENCE</scope>
</reference>
<dbReference type="InterPro" id="IPR036942">
    <property type="entry name" value="Beta-barrel_TonB_sf"/>
</dbReference>
<keyword evidence="5" id="KW-0798">TonB box</keyword>
<comment type="subcellular location">
    <subcellularLocation>
        <location evidence="1">Cell outer membrane</location>
        <topology evidence="1">Multi-pass membrane protein</topology>
    </subcellularLocation>
</comment>
<evidence type="ECO:0000256" key="2">
    <source>
        <dbReference type="ARBA" id="ARBA00022448"/>
    </source>
</evidence>
<dbReference type="Pfam" id="PF13715">
    <property type="entry name" value="CarbopepD_reg_2"/>
    <property type="match status" value="1"/>
</dbReference>
<dbReference type="Pfam" id="PF07715">
    <property type="entry name" value="Plug"/>
    <property type="match status" value="1"/>
</dbReference>
<evidence type="ECO:0000256" key="4">
    <source>
        <dbReference type="ARBA" id="ARBA00022729"/>
    </source>
</evidence>
<comment type="caution">
    <text evidence="11">The sequence shown here is derived from an EMBL/GenBank/DDBJ whole genome shotgun (WGS) entry which is preliminary data.</text>
</comment>
<feature type="domain" description="TonB-dependent receptor-like beta-barrel" evidence="9">
    <location>
        <begin position="311"/>
        <end position="731"/>
    </location>
</feature>
<dbReference type="SUPFAM" id="SSF56935">
    <property type="entry name" value="Porins"/>
    <property type="match status" value="1"/>
</dbReference>
<evidence type="ECO:0008006" key="12">
    <source>
        <dbReference type="Google" id="ProtNLM"/>
    </source>
</evidence>
<evidence type="ECO:0000256" key="5">
    <source>
        <dbReference type="ARBA" id="ARBA00023077"/>
    </source>
</evidence>